<protein>
    <submittedName>
        <fullName evidence="1">Uncharacterized protein</fullName>
    </submittedName>
</protein>
<evidence type="ECO:0000313" key="1">
    <source>
        <dbReference type="EMBL" id="QHT10690.1"/>
    </source>
</evidence>
<proteinExistence type="predicted"/>
<dbReference type="AlphaFoldDB" id="A0A6C0D350"/>
<organism evidence="1">
    <name type="scientific">viral metagenome</name>
    <dbReference type="NCBI Taxonomy" id="1070528"/>
    <lineage>
        <taxon>unclassified sequences</taxon>
        <taxon>metagenomes</taxon>
        <taxon>organismal metagenomes</taxon>
    </lineage>
</organism>
<reference evidence="1" key="1">
    <citation type="journal article" date="2020" name="Nature">
        <title>Giant virus diversity and host interactions through global metagenomics.</title>
        <authorList>
            <person name="Schulz F."/>
            <person name="Roux S."/>
            <person name="Paez-Espino D."/>
            <person name="Jungbluth S."/>
            <person name="Walsh D.A."/>
            <person name="Denef V.J."/>
            <person name="McMahon K.D."/>
            <person name="Konstantinidis K.T."/>
            <person name="Eloe-Fadrosh E.A."/>
            <person name="Kyrpides N.C."/>
            <person name="Woyke T."/>
        </authorList>
    </citation>
    <scope>NUCLEOTIDE SEQUENCE</scope>
    <source>
        <strain evidence="1">GVMAG-M-3300023174-107</strain>
    </source>
</reference>
<name>A0A6C0D350_9ZZZZ</name>
<sequence>MNYHKLIDDIIQKYNSSGNLEYVYNKLLELEEIEKKSYDDIIKFFFENTCYYYNSTTNLYVEYNDNYKFINENNMLHAILKFISKYQDIYLLNSNQKQMIKTKIQKKIKERSIYDTIPESVTLQNMISFLYPNIFTERNIAKYFMITLGDIILKKTDLFYFIPIYIKPLITMINKTLSMYFYTINLGNHYKYKYSDHDTDKSRIIPFNNINISHYNIDSTFILNLICCSVHYSNRYENGDIFLNKTINSNDLTQQIYWIKTTTKENLIDSFIGDHLYVKDGYKISERDMLFLWKSYMKKYNYINIFTKHTDILAHIASKIKYNIFFMNVGSHYLPYVQNFKDFWTKYIYSDEGNYEINELFTLFVEQYNIKNINENNMYDLIHYYYPEVKIEDKYIQHIGCTLWNKKRDVIEYLENYKSENKIDDENKINKNGLELYALYCEKKEKRVSKNYFLNLLN</sequence>
<dbReference type="EMBL" id="MN739524">
    <property type="protein sequence ID" value="QHT10690.1"/>
    <property type="molecule type" value="Genomic_DNA"/>
</dbReference>
<accession>A0A6C0D350</accession>